<organism evidence="2 3">
    <name type="scientific">Caenorhabditis nigoni</name>
    <dbReference type="NCBI Taxonomy" id="1611254"/>
    <lineage>
        <taxon>Eukaryota</taxon>
        <taxon>Metazoa</taxon>
        <taxon>Ecdysozoa</taxon>
        <taxon>Nematoda</taxon>
        <taxon>Chromadorea</taxon>
        <taxon>Rhabditida</taxon>
        <taxon>Rhabditina</taxon>
        <taxon>Rhabditomorpha</taxon>
        <taxon>Rhabditoidea</taxon>
        <taxon>Rhabditidae</taxon>
        <taxon>Peloderinae</taxon>
        <taxon>Caenorhabditis</taxon>
    </lineage>
</organism>
<feature type="compositionally biased region" description="Basic and acidic residues" evidence="1">
    <location>
        <begin position="64"/>
        <end position="77"/>
    </location>
</feature>
<evidence type="ECO:0000256" key="1">
    <source>
        <dbReference type="SAM" id="MobiDB-lite"/>
    </source>
</evidence>
<proteinExistence type="predicted"/>
<dbReference type="EMBL" id="PDUG01000005">
    <property type="protein sequence ID" value="PIC29059.1"/>
    <property type="molecule type" value="Genomic_DNA"/>
</dbReference>
<sequence length="77" mass="8826">MDKNLDSHKDETIDHRKKIDELHEHVGGIDSHCGGKNETKSGSCGPKGQCKESKRCDKMEDEPMDQRRESDVRNKEM</sequence>
<name>A0A2G5TP20_9PELO</name>
<keyword evidence="3" id="KW-1185">Reference proteome</keyword>
<feature type="compositionally biased region" description="Basic and acidic residues" evidence="1">
    <location>
        <begin position="26"/>
        <end position="39"/>
    </location>
</feature>
<accession>A0A2G5TP20</accession>
<evidence type="ECO:0000313" key="3">
    <source>
        <dbReference type="Proteomes" id="UP000230233"/>
    </source>
</evidence>
<evidence type="ECO:0000313" key="2">
    <source>
        <dbReference type="EMBL" id="PIC29059.1"/>
    </source>
</evidence>
<dbReference type="Proteomes" id="UP000230233">
    <property type="component" value="Chromosome V"/>
</dbReference>
<feature type="compositionally biased region" description="Basic and acidic residues" evidence="1">
    <location>
        <begin position="49"/>
        <end position="58"/>
    </location>
</feature>
<dbReference type="AlphaFoldDB" id="A0A2G5TP20"/>
<comment type="caution">
    <text evidence="2">The sequence shown here is derived from an EMBL/GenBank/DDBJ whole genome shotgun (WGS) entry which is preliminary data.</text>
</comment>
<gene>
    <name evidence="2" type="primary">Cnig_chr_V.g20773</name>
    <name evidence="2" type="ORF">B9Z55_020773</name>
</gene>
<reference evidence="3" key="1">
    <citation type="submission" date="2017-10" db="EMBL/GenBank/DDBJ databases">
        <title>Rapid genome shrinkage in a self-fertile nematode reveals novel sperm competition proteins.</title>
        <authorList>
            <person name="Yin D."/>
            <person name="Schwarz E.M."/>
            <person name="Thomas C.G."/>
            <person name="Felde R.L."/>
            <person name="Korf I.F."/>
            <person name="Cutter A.D."/>
            <person name="Schartner C.M."/>
            <person name="Ralston E.J."/>
            <person name="Meyer B.J."/>
            <person name="Haag E.S."/>
        </authorList>
    </citation>
    <scope>NUCLEOTIDE SEQUENCE [LARGE SCALE GENOMIC DNA]</scope>
    <source>
        <strain evidence="3">JU1422</strain>
    </source>
</reference>
<protein>
    <submittedName>
        <fullName evidence="2">Uncharacterized protein</fullName>
    </submittedName>
</protein>
<feature type="region of interest" description="Disordered" evidence="1">
    <location>
        <begin position="26"/>
        <end position="77"/>
    </location>
</feature>